<protein>
    <submittedName>
        <fullName evidence="1">Uncharacterized protein</fullName>
    </submittedName>
</protein>
<evidence type="ECO:0000313" key="1">
    <source>
        <dbReference type="EMBL" id="QJA72987.1"/>
    </source>
</evidence>
<gene>
    <name evidence="1" type="ORF">MM415A02534_0011</name>
    <name evidence="2" type="ORF">MM415B02612_0004</name>
</gene>
<evidence type="ECO:0000313" key="2">
    <source>
        <dbReference type="EMBL" id="QJA89067.1"/>
    </source>
</evidence>
<organism evidence="1">
    <name type="scientific">viral metagenome</name>
    <dbReference type="NCBI Taxonomy" id="1070528"/>
    <lineage>
        <taxon>unclassified sequences</taxon>
        <taxon>metagenomes</taxon>
        <taxon>organismal metagenomes</taxon>
    </lineage>
</organism>
<accession>A0A6M3JWG7</accession>
<dbReference type="EMBL" id="MT142821">
    <property type="protein sequence ID" value="QJA89067.1"/>
    <property type="molecule type" value="Genomic_DNA"/>
</dbReference>
<sequence>MDSYPLGSDVPLQFRVKVRGQSAKISHTTGELYRGDTFLRKFTTTHVGNRVVGVIDHRSFSTVGDYTAKFNVFLTGMGKREWAIDFKVTESVLGKKRQLAGSNL</sequence>
<dbReference type="EMBL" id="MT141993">
    <property type="protein sequence ID" value="QJA72987.1"/>
    <property type="molecule type" value="Genomic_DNA"/>
</dbReference>
<proteinExistence type="predicted"/>
<dbReference type="AlphaFoldDB" id="A0A6M3JWG7"/>
<reference evidence="1" key="1">
    <citation type="submission" date="2020-03" db="EMBL/GenBank/DDBJ databases">
        <title>The deep terrestrial virosphere.</title>
        <authorList>
            <person name="Holmfeldt K."/>
            <person name="Nilsson E."/>
            <person name="Simone D."/>
            <person name="Lopez-Fernandez M."/>
            <person name="Wu X."/>
            <person name="de Brujin I."/>
            <person name="Lundin D."/>
            <person name="Andersson A."/>
            <person name="Bertilsson S."/>
            <person name="Dopson M."/>
        </authorList>
    </citation>
    <scope>NUCLEOTIDE SEQUENCE</scope>
    <source>
        <strain evidence="1">MM415A02534</strain>
        <strain evidence="2">MM415B02612</strain>
    </source>
</reference>
<name>A0A6M3JWG7_9ZZZZ</name>